<feature type="compositionally biased region" description="Polar residues" evidence="1">
    <location>
        <begin position="1"/>
        <end position="17"/>
    </location>
</feature>
<accession>A0ABS8TFT9</accession>
<dbReference type="Proteomes" id="UP000823775">
    <property type="component" value="Unassembled WGS sequence"/>
</dbReference>
<feature type="region of interest" description="Disordered" evidence="1">
    <location>
        <begin position="1"/>
        <end position="26"/>
    </location>
</feature>
<feature type="non-terminal residue" evidence="2">
    <location>
        <position position="1"/>
    </location>
</feature>
<gene>
    <name evidence="2" type="ORF">HAX54_010175</name>
</gene>
<dbReference type="EMBL" id="JACEIK010001557">
    <property type="protein sequence ID" value="MCD7470375.1"/>
    <property type="molecule type" value="Genomic_DNA"/>
</dbReference>
<proteinExistence type="predicted"/>
<sequence length="93" mass="10938">FQKQVRSNSPFCSSAGSEKTKKMSRSSVIEHLPKLLMMKRNPKWRWNQRFRFPLVEENSIDGGDFPFAISDGLWELEDETANYYSLLQSELFM</sequence>
<comment type="caution">
    <text evidence="2">The sequence shown here is derived from an EMBL/GenBank/DDBJ whole genome shotgun (WGS) entry which is preliminary data.</text>
</comment>
<reference evidence="2 3" key="1">
    <citation type="journal article" date="2021" name="BMC Genomics">
        <title>Datura genome reveals duplications of psychoactive alkaloid biosynthetic genes and high mutation rate following tissue culture.</title>
        <authorList>
            <person name="Rajewski A."/>
            <person name="Carter-House D."/>
            <person name="Stajich J."/>
            <person name="Litt A."/>
        </authorList>
    </citation>
    <scope>NUCLEOTIDE SEQUENCE [LARGE SCALE GENOMIC DNA]</scope>
    <source>
        <strain evidence="2">AR-01</strain>
    </source>
</reference>
<name>A0ABS8TFT9_DATST</name>
<evidence type="ECO:0000313" key="2">
    <source>
        <dbReference type="EMBL" id="MCD7470375.1"/>
    </source>
</evidence>
<keyword evidence="3" id="KW-1185">Reference proteome</keyword>
<evidence type="ECO:0000313" key="3">
    <source>
        <dbReference type="Proteomes" id="UP000823775"/>
    </source>
</evidence>
<protein>
    <submittedName>
        <fullName evidence="2">Uncharacterized protein</fullName>
    </submittedName>
</protein>
<evidence type="ECO:0000256" key="1">
    <source>
        <dbReference type="SAM" id="MobiDB-lite"/>
    </source>
</evidence>
<organism evidence="2 3">
    <name type="scientific">Datura stramonium</name>
    <name type="common">Jimsonweed</name>
    <name type="synonym">Common thornapple</name>
    <dbReference type="NCBI Taxonomy" id="4076"/>
    <lineage>
        <taxon>Eukaryota</taxon>
        <taxon>Viridiplantae</taxon>
        <taxon>Streptophyta</taxon>
        <taxon>Embryophyta</taxon>
        <taxon>Tracheophyta</taxon>
        <taxon>Spermatophyta</taxon>
        <taxon>Magnoliopsida</taxon>
        <taxon>eudicotyledons</taxon>
        <taxon>Gunneridae</taxon>
        <taxon>Pentapetalae</taxon>
        <taxon>asterids</taxon>
        <taxon>lamiids</taxon>
        <taxon>Solanales</taxon>
        <taxon>Solanaceae</taxon>
        <taxon>Solanoideae</taxon>
        <taxon>Datureae</taxon>
        <taxon>Datura</taxon>
    </lineage>
</organism>